<feature type="transmembrane region" description="Helical" evidence="1">
    <location>
        <begin position="20"/>
        <end position="42"/>
    </location>
</feature>
<dbReference type="EMBL" id="LR796415">
    <property type="protein sequence ID" value="CAB4142422.1"/>
    <property type="molecule type" value="Genomic_DNA"/>
</dbReference>
<sequence length="99" mass="11405">MRRERLDRKEGKMKKSKNEIIANMLVLVFLCCVVYAVAVIGLSEKKVQAHVENTKIQRIREEDGLTIWKIQDSVSDCYVVGNFWYRTSSAPLAISCVKR</sequence>
<evidence type="ECO:0000313" key="2">
    <source>
        <dbReference type="EMBL" id="CAB4142422.1"/>
    </source>
</evidence>
<protein>
    <submittedName>
        <fullName evidence="2">Uncharacterized protein</fullName>
    </submittedName>
</protein>
<keyword evidence="1" id="KW-0812">Transmembrane</keyword>
<evidence type="ECO:0000256" key="1">
    <source>
        <dbReference type="SAM" id="Phobius"/>
    </source>
</evidence>
<proteinExistence type="predicted"/>
<accession>A0A6J5M8C8</accession>
<name>A0A6J5M8C8_9CAUD</name>
<keyword evidence="1" id="KW-1133">Transmembrane helix</keyword>
<gene>
    <name evidence="2" type="ORF">UFOVP434_9</name>
</gene>
<organism evidence="2">
    <name type="scientific">uncultured Caudovirales phage</name>
    <dbReference type="NCBI Taxonomy" id="2100421"/>
    <lineage>
        <taxon>Viruses</taxon>
        <taxon>Duplodnaviria</taxon>
        <taxon>Heunggongvirae</taxon>
        <taxon>Uroviricota</taxon>
        <taxon>Caudoviricetes</taxon>
        <taxon>Peduoviridae</taxon>
        <taxon>Maltschvirus</taxon>
        <taxon>Maltschvirus maltsch</taxon>
    </lineage>
</organism>
<keyword evidence="1" id="KW-0472">Membrane</keyword>
<reference evidence="2" key="1">
    <citation type="submission" date="2020-04" db="EMBL/GenBank/DDBJ databases">
        <authorList>
            <person name="Chiriac C."/>
            <person name="Salcher M."/>
            <person name="Ghai R."/>
            <person name="Kavagutti S V."/>
        </authorList>
    </citation>
    <scope>NUCLEOTIDE SEQUENCE</scope>
</reference>